<sequence>MKLINTLLLAISLLSPLALAHGDHDTDLSEDEIPSGLSWEKAHMKYEHDIDDYDALTFFTLHDLNNKGYMDSKDILSLYGLLREEVVGKGDGMGTHDDSEVISEETKVSVVKQILDLLDANSDDRVTKEEYLNYAKKGGEFPNLGVGIGHSQDFEREYEIHHWNKYHKDQDPDVKVIHKEDVEHELLHHEHDIENLEKENYPTFDKIQLQEMIAVKNIPKKYLVN</sequence>
<reference evidence="5" key="1">
    <citation type="journal article" date="2021" name="Open Biol.">
        <title>Shared evolutionary footprints suggest mitochondrial oxidative damage underlies multiple complex I losses in fungi.</title>
        <authorList>
            <person name="Schikora-Tamarit M.A."/>
            <person name="Marcet-Houben M."/>
            <person name="Nosek J."/>
            <person name="Gabaldon T."/>
        </authorList>
    </citation>
    <scope>NUCLEOTIDE SEQUENCE</scope>
    <source>
        <strain evidence="5">CBS2887</strain>
    </source>
</reference>
<name>A0A9P8QCX5_WICPI</name>
<dbReference type="PANTHER" id="PTHR19237:SF20">
    <property type="entry name" value="NUCLEOBINDIN 1"/>
    <property type="match status" value="1"/>
</dbReference>
<dbReference type="EMBL" id="JAEUBG010000190">
    <property type="protein sequence ID" value="KAH3688727.1"/>
    <property type="molecule type" value="Genomic_DNA"/>
</dbReference>
<dbReference type="SUPFAM" id="SSF47473">
    <property type="entry name" value="EF-hand"/>
    <property type="match status" value="1"/>
</dbReference>
<keyword evidence="2" id="KW-0106">Calcium</keyword>
<evidence type="ECO:0000313" key="6">
    <source>
        <dbReference type="Proteomes" id="UP000774326"/>
    </source>
</evidence>
<evidence type="ECO:0000259" key="4">
    <source>
        <dbReference type="PROSITE" id="PS50222"/>
    </source>
</evidence>
<dbReference type="GO" id="GO:0005509">
    <property type="term" value="F:calcium ion binding"/>
    <property type="evidence" value="ECO:0007669"/>
    <property type="project" value="InterPro"/>
</dbReference>
<dbReference type="InterPro" id="IPR018247">
    <property type="entry name" value="EF_Hand_1_Ca_BS"/>
</dbReference>
<evidence type="ECO:0000256" key="2">
    <source>
        <dbReference type="ARBA" id="ARBA00022837"/>
    </source>
</evidence>
<feature type="signal peptide" evidence="3">
    <location>
        <begin position="1"/>
        <end position="20"/>
    </location>
</feature>
<feature type="chain" id="PRO_5040308221" description="EF-hand domain-containing protein" evidence="3">
    <location>
        <begin position="21"/>
        <end position="225"/>
    </location>
</feature>
<dbReference type="InterPro" id="IPR002048">
    <property type="entry name" value="EF_hand_dom"/>
</dbReference>
<dbReference type="InterPro" id="IPR040250">
    <property type="entry name" value="Nucleobindin"/>
</dbReference>
<comment type="caution">
    <text evidence="5">The sequence shown here is derived from an EMBL/GenBank/DDBJ whole genome shotgun (WGS) entry which is preliminary data.</text>
</comment>
<dbReference type="AlphaFoldDB" id="A0A9P8QCX5"/>
<accession>A0A9P8QCX5</accession>
<gene>
    <name evidence="5" type="ORF">WICPIJ_000281</name>
</gene>
<keyword evidence="1 3" id="KW-0732">Signal</keyword>
<dbReference type="Gene3D" id="1.10.238.10">
    <property type="entry name" value="EF-hand"/>
    <property type="match status" value="1"/>
</dbReference>
<organism evidence="5 6">
    <name type="scientific">Wickerhamomyces pijperi</name>
    <name type="common">Yeast</name>
    <name type="synonym">Pichia pijperi</name>
    <dbReference type="NCBI Taxonomy" id="599730"/>
    <lineage>
        <taxon>Eukaryota</taxon>
        <taxon>Fungi</taxon>
        <taxon>Dikarya</taxon>
        <taxon>Ascomycota</taxon>
        <taxon>Saccharomycotina</taxon>
        <taxon>Saccharomycetes</taxon>
        <taxon>Phaffomycetales</taxon>
        <taxon>Wickerhamomycetaceae</taxon>
        <taxon>Wickerhamomyces</taxon>
    </lineage>
</organism>
<dbReference type="InterPro" id="IPR011992">
    <property type="entry name" value="EF-hand-dom_pair"/>
</dbReference>
<evidence type="ECO:0000313" key="5">
    <source>
        <dbReference type="EMBL" id="KAH3688727.1"/>
    </source>
</evidence>
<dbReference type="GO" id="GO:0005793">
    <property type="term" value="C:endoplasmic reticulum-Golgi intermediate compartment"/>
    <property type="evidence" value="ECO:0007669"/>
    <property type="project" value="TreeGrafter"/>
</dbReference>
<dbReference type="Proteomes" id="UP000774326">
    <property type="component" value="Unassembled WGS sequence"/>
</dbReference>
<dbReference type="OrthoDB" id="289247at2759"/>
<proteinExistence type="predicted"/>
<evidence type="ECO:0000256" key="3">
    <source>
        <dbReference type="SAM" id="SignalP"/>
    </source>
</evidence>
<evidence type="ECO:0000256" key="1">
    <source>
        <dbReference type="ARBA" id="ARBA00022729"/>
    </source>
</evidence>
<dbReference type="PROSITE" id="PS00018">
    <property type="entry name" value="EF_HAND_1"/>
    <property type="match status" value="1"/>
</dbReference>
<dbReference type="PANTHER" id="PTHR19237">
    <property type="entry name" value="NUCLEOBINDIN"/>
    <property type="match status" value="1"/>
</dbReference>
<protein>
    <recommendedName>
        <fullName evidence="4">EF-hand domain-containing protein</fullName>
    </recommendedName>
</protein>
<reference evidence="5" key="2">
    <citation type="submission" date="2021-01" db="EMBL/GenBank/DDBJ databases">
        <authorList>
            <person name="Schikora-Tamarit M.A."/>
        </authorList>
    </citation>
    <scope>NUCLEOTIDE SEQUENCE</scope>
    <source>
        <strain evidence="5">CBS2887</strain>
    </source>
</reference>
<dbReference type="PROSITE" id="PS50222">
    <property type="entry name" value="EF_HAND_2"/>
    <property type="match status" value="1"/>
</dbReference>
<dbReference type="FunFam" id="1.10.238.10:FF:000309">
    <property type="entry name" value="Chromosome 21, whole genome shotgun sequence"/>
    <property type="match status" value="1"/>
</dbReference>
<keyword evidence="6" id="KW-1185">Reference proteome</keyword>
<feature type="domain" description="EF-hand" evidence="4">
    <location>
        <begin position="106"/>
        <end position="141"/>
    </location>
</feature>